<dbReference type="GO" id="GO:0012505">
    <property type="term" value="C:endomembrane system"/>
    <property type="evidence" value="ECO:0007669"/>
    <property type="project" value="TreeGrafter"/>
</dbReference>
<evidence type="ECO:0000256" key="1">
    <source>
        <dbReference type="ARBA" id="ARBA00022723"/>
    </source>
</evidence>
<keyword evidence="2 4" id="KW-0863">Zinc-finger</keyword>
<evidence type="ECO:0000259" key="5">
    <source>
        <dbReference type="PROSITE" id="PS50089"/>
    </source>
</evidence>
<comment type="caution">
    <text evidence="6">The sequence shown here is derived from an EMBL/GenBank/DDBJ whole genome shotgun (WGS) entry which is preliminary data.</text>
</comment>
<dbReference type="Gene3D" id="3.30.40.10">
    <property type="entry name" value="Zinc/RING finger domain, C3HC4 (zinc finger)"/>
    <property type="match status" value="1"/>
</dbReference>
<keyword evidence="7" id="KW-1185">Reference proteome</keyword>
<accession>A0A226E364</accession>
<keyword evidence="1" id="KW-0479">Metal-binding</keyword>
<name>A0A226E364_FOLCA</name>
<protein>
    <submittedName>
        <fullName evidence="6">RING-H2 zinc finger protein RHA1a</fullName>
    </submittedName>
</protein>
<dbReference type="SMART" id="SM00184">
    <property type="entry name" value="RING"/>
    <property type="match status" value="1"/>
</dbReference>
<dbReference type="GO" id="GO:0043161">
    <property type="term" value="P:proteasome-mediated ubiquitin-dependent protein catabolic process"/>
    <property type="evidence" value="ECO:0007669"/>
    <property type="project" value="TreeGrafter"/>
</dbReference>
<dbReference type="PROSITE" id="PS50089">
    <property type="entry name" value="ZF_RING_2"/>
    <property type="match status" value="1"/>
</dbReference>
<evidence type="ECO:0000256" key="2">
    <source>
        <dbReference type="ARBA" id="ARBA00022771"/>
    </source>
</evidence>
<dbReference type="GO" id="GO:0061630">
    <property type="term" value="F:ubiquitin protein ligase activity"/>
    <property type="evidence" value="ECO:0007669"/>
    <property type="project" value="TreeGrafter"/>
</dbReference>
<proteinExistence type="predicted"/>
<dbReference type="Proteomes" id="UP000198287">
    <property type="component" value="Unassembled WGS sequence"/>
</dbReference>
<keyword evidence="3" id="KW-0862">Zinc</keyword>
<reference evidence="6 7" key="1">
    <citation type="submission" date="2015-12" db="EMBL/GenBank/DDBJ databases">
        <title>The genome of Folsomia candida.</title>
        <authorList>
            <person name="Faddeeva A."/>
            <person name="Derks M.F."/>
            <person name="Anvar Y."/>
            <person name="Smit S."/>
            <person name="Van Straalen N."/>
            <person name="Roelofs D."/>
        </authorList>
    </citation>
    <scope>NUCLEOTIDE SEQUENCE [LARGE SCALE GENOMIC DNA]</scope>
    <source>
        <strain evidence="6 7">VU population</strain>
        <tissue evidence="6">Whole body</tissue>
    </source>
</reference>
<dbReference type="InterPro" id="IPR001841">
    <property type="entry name" value="Znf_RING"/>
</dbReference>
<sequence>MSGIIVCPICLEKFGDVENNSEQNLLPHQNDCSSPTNGHLDLDLTSSCNHSNSSSSRETCYTCSARKSIPEVVIQVTQCGHLFHSSCLQNWMDEGKSECPTCRRFIHTQKITTIYPQFLNPSVPADAELPPNIQKQLKRIISYSLKAIQASICSLEGHISNASRSAHSSKVEPGVSVSSADRIAEILKRKNKQETSLEKEIVDLKDSIASVTHKMNEYGDKVGRLTGVAKDKKEHKELVDTLAKLNRLVSEDQALRHTLRKRLDQLKPKYCLSMLNEECNQLSSVLNSVMSQNYKMHREIQIIIQEFDQIKKNVSVALENFLCL</sequence>
<organism evidence="6 7">
    <name type="scientific">Folsomia candida</name>
    <name type="common">Springtail</name>
    <dbReference type="NCBI Taxonomy" id="158441"/>
    <lineage>
        <taxon>Eukaryota</taxon>
        <taxon>Metazoa</taxon>
        <taxon>Ecdysozoa</taxon>
        <taxon>Arthropoda</taxon>
        <taxon>Hexapoda</taxon>
        <taxon>Collembola</taxon>
        <taxon>Entomobryomorpha</taxon>
        <taxon>Isotomoidea</taxon>
        <taxon>Isotomidae</taxon>
        <taxon>Proisotominae</taxon>
        <taxon>Folsomia</taxon>
    </lineage>
</organism>
<dbReference type="AlphaFoldDB" id="A0A226E364"/>
<gene>
    <name evidence="6" type="ORF">Fcan01_13383</name>
</gene>
<evidence type="ECO:0000313" key="7">
    <source>
        <dbReference type="Proteomes" id="UP000198287"/>
    </source>
</evidence>
<dbReference type="PANTHER" id="PTHR22763">
    <property type="entry name" value="RING ZINC FINGER PROTEIN"/>
    <property type="match status" value="1"/>
</dbReference>
<dbReference type="InterPro" id="IPR013083">
    <property type="entry name" value="Znf_RING/FYVE/PHD"/>
</dbReference>
<dbReference type="InterPro" id="IPR050731">
    <property type="entry name" value="HRD1_E3_ubiq-ligases"/>
</dbReference>
<feature type="domain" description="RING-type" evidence="5">
    <location>
        <begin position="60"/>
        <end position="103"/>
    </location>
</feature>
<dbReference type="Pfam" id="PF13639">
    <property type="entry name" value="zf-RING_2"/>
    <property type="match status" value="1"/>
</dbReference>
<evidence type="ECO:0000256" key="4">
    <source>
        <dbReference type="PROSITE-ProRule" id="PRU00175"/>
    </source>
</evidence>
<dbReference type="GO" id="GO:0008270">
    <property type="term" value="F:zinc ion binding"/>
    <property type="evidence" value="ECO:0007669"/>
    <property type="project" value="UniProtKB-KW"/>
</dbReference>
<dbReference type="SUPFAM" id="SSF57850">
    <property type="entry name" value="RING/U-box"/>
    <property type="match status" value="1"/>
</dbReference>
<dbReference type="STRING" id="158441.A0A226E364"/>
<dbReference type="EMBL" id="LNIX01000007">
    <property type="protein sequence ID" value="OXA51710.1"/>
    <property type="molecule type" value="Genomic_DNA"/>
</dbReference>
<evidence type="ECO:0000313" key="6">
    <source>
        <dbReference type="EMBL" id="OXA51710.1"/>
    </source>
</evidence>
<evidence type="ECO:0000256" key="3">
    <source>
        <dbReference type="ARBA" id="ARBA00022833"/>
    </source>
</evidence>